<organism evidence="1 2">
    <name type="scientific">Suillus subaureus</name>
    <dbReference type="NCBI Taxonomy" id="48587"/>
    <lineage>
        <taxon>Eukaryota</taxon>
        <taxon>Fungi</taxon>
        <taxon>Dikarya</taxon>
        <taxon>Basidiomycota</taxon>
        <taxon>Agaricomycotina</taxon>
        <taxon>Agaricomycetes</taxon>
        <taxon>Agaricomycetidae</taxon>
        <taxon>Boletales</taxon>
        <taxon>Suillineae</taxon>
        <taxon>Suillaceae</taxon>
        <taxon>Suillus</taxon>
    </lineage>
</organism>
<dbReference type="RefSeq" id="XP_041188359.1">
    <property type="nucleotide sequence ID" value="XM_041329582.1"/>
</dbReference>
<dbReference type="GeneID" id="64623599"/>
<name>A0A9P7E0R9_9AGAM</name>
<reference evidence="1" key="1">
    <citation type="journal article" date="2020" name="New Phytol.">
        <title>Comparative genomics reveals dynamic genome evolution in host specialist ectomycorrhizal fungi.</title>
        <authorList>
            <person name="Lofgren L.A."/>
            <person name="Nguyen N.H."/>
            <person name="Vilgalys R."/>
            <person name="Ruytinx J."/>
            <person name="Liao H.L."/>
            <person name="Branco S."/>
            <person name="Kuo A."/>
            <person name="LaButti K."/>
            <person name="Lipzen A."/>
            <person name="Andreopoulos W."/>
            <person name="Pangilinan J."/>
            <person name="Riley R."/>
            <person name="Hundley H."/>
            <person name="Na H."/>
            <person name="Barry K."/>
            <person name="Grigoriev I.V."/>
            <person name="Stajich J.E."/>
            <person name="Kennedy P.G."/>
        </authorList>
    </citation>
    <scope>NUCLEOTIDE SEQUENCE</scope>
    <source>
        <strain evidence="1">MN1</strain>
    </source>
</reference>
<dbReference type="Proteomes" id="UP000807769">
    <property type="component" value="Unassembled WGS sequence"/>
</dbReference>
<dbReference type="AlphaFoldDB" id="A0A9P7E0R9"/>
<dbReference type="EMBL" id="JABBWG010000040">
    <property type="protein sequence ID" value="KAG1807974.1"/>
    <property type="molecule type" value="Genomic_DNA"/>
</dbReference>
<proteinExistence type="predicted"/>
<evidence type="ECO:0000313" key="1">
    <source>
        <dbReference type="EMBL" id="KAG1807974.1"/>
    </source>
</evidence>
<dbReference type="OrthoDB" id="5364250at2759"/>
<feature type="non-terminal residue" evidence="1">
    <location>
        <position position="192"/>
    </location>
</feature>
<keyword evidence="2" id="KW-1185">Reference proteome</keyword>
<evidence type="ECO:0000313" key="2">
    <source>
        <dbReference type="Proteomes" id="UP000807769"/>
    </source>
</evidence>
<gene>
    <name evidence="1" type="ORF">BJ212DRAFT_1240558</name>
</gene>
<sequence>MVDSCYVPYQDIPDAPGKDVEEIKALGLRLFPFSPHSFQLAMAVYDWTTASFARMVLMKIFEYTSIPPTPYPLDSPNIANAIWKSNWGSYVPSNKFYMNSFMMKPASTLQDVQDQLCDVEARLQKFSIIQNRLLGAAFAAMPRTSVFYAPQLFSGQLDISQLSLDYFGIEMLECPLNAGPTSESLVVSFTAA</sequence>
<comment type="caution">
    <text evidence="1">The sequence shown here is derived from an EMBL/GenBank/DDBJ whole genome shotgun (WGS) entry which is preliminary data.</text>
</comment>
<accession>A0A9P7E0R9</accession>
<protein>
    <submittedName>
        <fullName evidence="1">Uncharacterized protein</fullName>
    </submittedName>
</protein>